<dbReference type="AlphaFoldDB" id="A0A381ZWR6"/>
<dbReference type="PROSITE" id="PS51186">
    <property type="entry name" value="GNAT"/>
    <property type="match status" value="1"/>
</dbReference>
<keyword evidence="1" id="KW-0808">Transferase</keyword>
<gene>
    <name evidence="4" type="ORF">METZ01_LOCUS146443</name>
</gene>
<name>A0A381ZWR6_9ZZZZ</name>
<dbReference type="GO" id="GO:0016747">
    <property type="term" value="F:acyltransferase activity, transferring groups other than amino-acyl groups"/>
    <property type="evidence" value="ECO:0007669"/>
    <property type="project" value="InterPro"/>
</dbReference>
<reference evidence="4" key="1">
    <citation type="submission" date="2018-05" db="EMBL/GenBank/DDBJ databases">
        <authorList>
            <person name="Lanie J.A."/>
            <person name="Ng W.-L."/>
            <person name="Kazmierczak K.M."/>
            <person name="Andrzejewski T.M."/>
            <person name="Davidsen T.M."/>
            <person name="Wayne K.J."/>
            <person name="Tettelin H."/>
            <person name="Glass J.I."/>
            <person name="Rusch D."/>
            <person name="Podicherti R."/>
            <person name="Tsui H.-C.T."/>
            <person name="Winkler M.E."/>
        </authorList>
    </citation>
    <scope>NUCLEOTIDE SEQUENCE</scope>
</reference>
<dbReference type="EMBL" id="UINC01022936">
    <property type="protein sequence ID" value="SVA93589.1"/>
    <property type="molecule type" value="Genomic_DNA"/>
</dbReference>
<dbReference type="CDD" id="cd04301">
    <property type="entry name" value="NAT_SF"/>
    <property type="match status" value="1"/>
</dbReference>
<keyword evidence="2" id="KW-0012">Acyltransferase</keyword>
<evidence type="ECO:0000256" key="2">
    <source>
        <dbReference type="ARBA" id="ARBA00023315"/>
    </source>
</evidence>
<evidence type="ECO:0000256" key="1">
    <source>
        <dbReference type="ARBA" id="ARBA00022679"/>
    </source>
</evidence>
<dbReference type="Gene3D" id="3.40.630.30">
    <property type="match status" value="1"/>
</dbReference>
<evidence type="ECO:0000313" key="4">
    <source>
        <dbReference type="EMBL" id="SVA93589.1"/>
    </source>
</evidence>
<proteinExistence type="predicted"/>
<protein>
    <recommendedName>
        <fullName evidence="3">N-acetyltransferase domain-containing protein</fullName>
    </recommendedName>
</protein>
<dbReference type="PANTHER" id="PTHR43420">
    <property type="entry name" value="ACETYLTRANSFERASE"/>
    <property type="match status" value="1"/>
</dbReference>
<dbReference type="InterPro" id="IPR050680">
    <property type="entry name" value="YpeA/RimI_acetyltransf"/>
</dbReference>
<organism evidence="4">
    <name type="scientific">marine metagenome</name>
    <dbReference type="NCBI Taxonomy" id="408172"/>
    <lineage>
        <taxon>unclassified sequences</taxon>
        <taxon>metagenomes</taxon>
        <taxon>ecological metagenomes</taxon>
    </lineage>
</organism>
<dbReference type="InterPro" id="IPR016181">
    <property type="entry name" value="Acyl_CoA_acyltransferase"/>
</dbReference>
<evidence type="ECO:0000259" key="3">
    <source>
        <dbReference type="PROSITE" id="PS51186"/>
    </source>
</evidence>
<dbReference type="Pfam" id="PF00583">
    <property type="entry name" value="Acetyltransf_1"/>
    <property type="match status" value="1"/>
</dbReference>
<dbReference type="SUPFAM" id="SSF55729">
    <property type="entry name" value="Acyl-CoA N-acyltransferases (Nat)"/>
    <property type="match status" value="1"/>
</dbReference>
<dbReference type="InterPro" id="IPR000182">
    <property type="entry name" value="GNAT_dom"/>
</dbReference>
<feature type="domain" description="N-acetyltransferase" evidence="3">
    <location>
        <begin position="17"/>
        <end position="159"/>
    </location>
</feature>
<sequence length="159" mass="18718">MNEHEYSFQIISYGRNEDCRILEACLKSWFKDPKTLNFVDPKMPYPFQFKKWISLSYDSPGVTTMVIKEKGWIIGYLSMRFNARTMDCHLFHLFIDPNHRRKGLAEKLIQKLENHGKNLGVKSFSLFVMPKNGPAKKLYEKLNYTEAGHSFKYIKRIAS</sequence>
<accession>A0A381ZWR6</accession>